<dbReference type="RefSeq" id="WP_318296186.1">
    <property type="nucleotide sequence ID" value="NZ_BAAABQ010000064.1"/>
</dbReference>
<evidence type="ECO:0000256" key="7">
    <source>
        <dbReference type="SAM" id="Phobius"/>
    </source>
</evidence>
<dbReference type="PROSITE" id="PS00211">
    <property type="entry name" value="ABC_TRANSPORTER_1"/>
    <property type="match status" value="1"/>
</dbReference>
<dbReference type="Pfam" id="PF00005">
    <property type="entry name" value="ABC_tran"/>
    <property type="match status" value="1"/>
</dbReference>
<dbReference type="SUPFAM" id="SSF52540">
    <property type="entry name" value="P-loop containing nucleoside triphosphate hydrolases"/>
    <property type="match status" value="1"/>
</dbReference>
<evidence type="ECO:0000313" key="10">
    <source>
        <dbReference type="EMBL" id="MBA8925112.1"/>
    </source>
</evidence>
<dbReference type="SUPFAM" id="SSF90123">
    <property type="entry name" value="ABC transporter transmembrane region"/>
    <property type="match status" value="1"/>
</dbReference>
<comment type="subcellular location">
    <subcellularLocation>
        <location evidence="1">Cell membrane</location>
        <topology evidence="1">Multi-pass membrane protein</topology>
    </subcellularLocation>
</comment>
<feature type="domain" description="ABC transmembrane type-1" evidence="9">
    <location>
        <begin position="35"/>
        <end position="314"/>
    </location>
</feature>
<dbReference type="PROSITE" id="PS50929">
    <property type="entry name" value="ABC_TM1F"/>
    <property type="match status" value="1"/>
</dbReference>
<dbReference type="InterPro" id="IPR003439">
    <property type="entry name" value="ABC_transporter-like_ATP-bd"/>
</dbReference>
<feature type="transmembrane region" description="Helical" evidence="7">
    <location>
        <begin position="265"/>
        <end position="296"/>
    </location>
</feature>
<dbReference type="Pfam" id="PF00664">
    <property type="entry name" value="ABC_membrane"/>
    <property type="match status" value="1"/>
</dbReference>
<sequence length="604" mass="64485">MKGTAEMSEQTPPPERWQNLRTMWTFIRPHRLRLFLGFLLGLGTTLTSLATPLVTKSVLDGFGVNASIDGPVITLVTLLIAGAFFALGEWVLLGRLAEQIVLDARSSMVRRLFRVRVGELTSRSSGELVTRVTSDTVLLRQAAASSVVELFNGSIALLGSLVAMGLLDWVLLACTFAALGGVGIAVAILMPKMAAAQERAQAAVGRLGGALEGALRAIRTVKASRAESRESDRILAEAKESKRQAVRAVGIEAIAFTTAGMGMRLAILVILAIGAWRVGAGALAVSSLVAFLLYAFQVAEPVSTLTTTIGQLQSGVAAAARIREVDAMQIEPADAVTGKPEGGDPSGTVLSFRDVTARYAPGGDPTVSGINIEIPRTGHVAIVGPSGAGKTTMFSLMLRFLQPEHGELTLDGIPFDQWSLEDVRKRIVYVEQDAPLLPGTLRENLLYTHADADEEALWTALRTVRLEERVRQLEQGLDTPMFGAAISGGERQRIALARALVSEPEILLLDEATAQLDGLTESAIQEAITRISSNGAVVTIAHRLSTVIDADQIFLLEKGRVRARGTHNELFEADELYRELVLALRIAGVTPAAAEDEVEAPVGI</sequence>
<evidence type="ECO:0000259" key="9">
    <source>
        <dbReference type="PROSITE" id="PS50929"/>
    </source>
</evidence>
<keyword evidence="11" id="KW-1185">Reference proteome</keyword>
<gene>
    <name evidence="10" type="ORF">BC739_002311</name>
</gene>
<name>A0ABR6BE10_9PSEU</name>
<evidence type="ECO:0000313" key="11">
    <source>
        <dbReference type="Proteomes" id="UP000517916"/>
    </source>
</evidence>
<keyword evidence="6 7" id="KW-0472">Membrane</keyword>
<dbReference type="InterPro" id="IPR003593">
    <property type="entry name" value="AAA+_ATPase"/>
</dbReference>
<feature type="domain" description="ABC transporter" evidence="8">
    <location>
        <begin position="350"/>
        <end position="583"/>
    </location>
</feature>
<dbReference type="PROSITE" id="PS50893">
    <property type="entry name" value="ABC_TRANSPORTER_2"/>
    <property type="match status" value="1"/>
</dbReference>
<evidence type="ECO:0000256" key="3">
    <source>
        <dbReference type="ARBA" id="ARBA00022741"/>
    </source>
</evidence>
<dbReference type="CDD" id="cd18551">
    <property type="entry name" value="ABC_6TM_LmrA_like"/>
    <property type="match status" value="1"/>
</dbReference>
<dbReference type="InterPro" id="IPR027417">
    <property type="entry name" value="P-loop_NTPase"/>
</dbReference>
<organism evidence="10 11">
    <name type="scientific">Kutzneria viridogrisea</name>
    <dbReference type="NCBI Taxonomy" id="47990"/>
    <lineage>
        <taxon>Bacteria</taxon>
        <taxon>Bacillati</taxon>
        <taxon>Actinomycetota</taxon>
        <taxon>Actinomycetes</taxon>
        <taxon>Pseudonocardiales</taxon>
        <taxon>Pseudonocardiaceae</taxon>
        <taxon>Kutzneria</taxon>
    </lineage>
</organism>
<dbReference type="Proteomes" id="UP000517916">
    <property type="component" value="Unassembled WGS sequence"/>
</dbReference>
<keyword evidence="3" id="KW-0547">Nucleotide-binding</keyword>
<feature type="transmembrane region" description="Helical" evidence="7">
    <location>
        <begin position="32"/>
        <end position="52"/>
    </location>
</feature>
<dbReference type="EMBL" id="JACJID010000002">
    <property type="protein sequence ID" value="MBA8925112.1"/>
    <property type="molecule type" value="Genomic_DNA"/>
</dbReference>
<comment type="caution">
    <text evidence="10">The sequence shown here is derived from an EMBL/GenBank/DDBJ whole genome shotgun (WGS) entry which is preliminary data.</text>
</comment>
<evidence type="ECO:0000256" key="1">
    <source>
        <dbReference type="ARBA" id="ARBA00004651"/>
    </source>
</evidence>
<dbReference type="InterPro" id="IPR039421">
    <property type="entry name" value="Type_1_exporter"/>
</dbReference>
<dbReference type="InterPro" id="IPR036640">
    <property type="entry name" value="ABC1_TM_sf"/>
</dbReference>
<keyword evidence="5 7" id="KW-1133">Transmembrane helix</keyword>
<keyword evidence="2 7" id="KW-0812">Transmembrane</keyword>
<reference evidence="10 11" key="1">
    <citation type="submission" date="2020-08" db="EMBL/GenBank/DDBJ databases">
        <title>Genomic Encyclopedia of Archaeal and Bacterial Type Strains, Phase II (KMG-II): from individual species to whole genera.</title>
        <authorList>
            <person name="Goeker M."/>
        </authorList>
    </citation>
    <scope>NUCLEOTIDE SEQUENCE [LARGE SCALE GENOMIC DNA]</scope>
    <source>
        <strain evidence="10 11">DSM 43850</strain>
    </source>
</reference>
<dbReference type="SMART" id="SM00382">
    <property type="entry name" value="AAA"/>
    <property type="match status" value="1"/>
</dbReference>
<feature type="transmembrane region" description="Helical" evidence="7">
    <location>
        <begin position="142"/>
        <end position="163"/>
    </location>
</feature>
<accession>A0ABR6BE10</accession>
<evidence type="ECO:0000259" key="8">
    <source>
        <dbReference type="PROSITE" id="PS50893"/>
    </source>
</evidence>
<dbReference type="PANTHER" id="PTHR43394">
    <property type="entry name" value="ATP-DEPENDENT PERMEASE MDL1, MITOCHONDRIAL"/>
    <property type="match status" value="1"/>
</dbReference>
<evidence type="ECO:0000256" key="5">
    <source>
        <dbReference type="ARBA" id="ARBA00022989"/>
    </source>
</evidence>
<keyword evidence="4 10" id="KW-0067">ATP-binding</keyword>
<dbReference type="PANTHER" id="PTHR43394:SF1">
    <property type="entry name" value="ATP-BINDING CASSETTE SUB-FAMILY B MEMBER 10, MITOCHONDRIAL"/>
    <property type="match status" value="1"/>
</dbReference>
<proteinExistence type="predicted"/>
<evidence type="ECO:0000256" key="6">
    <source>
        <dbReference type="ARBA" id="ARBA00023136"/>
    </source>
</evidence>
<evidence type="ECO:0000256" key="2">
    <source>
        <dbReference type="ARBA" id="ARBA00022692"/>
    </source>
</evidence>
<dbReference type="Gene3D" id="3.40.50.300">
    <property type="entry name" value="P-loop containing nucleotide triphosphate hydrolases"/>
    <property type="match status" value="1"/>
</dbReference>
<feature type="transmembrane region" description="Helical" evidence="7">
    <location>
        <begin position="169"/>
        <end position="190"/>
    </location>
</feature>
<dbReference type="GO" id="GO:0005524">
    <property type="term" value="F:ATP binding"/>
    <property type="evidence" value="ECO:0007669"/>
    <property type="project" value="UniProtKB-KW"/>
</dbReference>
<dbReference type="InterPro" id="IPR017871">
    <property type="entry name" value="ABC_transporter-like_CS"/>
</dbReference>
<dbReference type="InterPro" id="IPR011527">
    <property type="entry name" value="ABC1_TM_dom"/>
</dbReference>
<protein>
    <submittedName>
        <fullName evidence="10">ATP-binding cassette subfamily B protein</fullName>
    </submittedName>
</protein>
<feature type="transmembrane region" description="Helical" evidence="7">
    <location>
        <begin position="72"/>
        <end position="93"/>
    </location>
</feature>
<evidence type="ECO:0000256" key="4">
    <source>
        <dbReference type="ARBA" id="ARBA00022840"/>
    </source>
</evidence>
<dbReference type="Gene3D" id="1.20.1560.10">
    <property type="entry name" value="ABC transporter type 1, transmembrane domain"/>
    <property type="match status" value="1"/>
</dbReference>